<dbReference type="PRINTS" id="PR00176">
    <property type="entry name" value="NANEUSMPORT"/>
</dbReference>
<dbReference type="PROSITE" id="PS00610">
    <property type="entry name" value="NA_NEUROTRAN_SYMP_1"/>
    <property type="match status" value="1"/>
</dbReference>
<keyword evidence="8" id="KW-0769">Symport</keyword>
<feature type="transmembrane region" description="Helical" evidence="10">
    <location>
        <begin position="567"/>
        <end position="592"/>
    </location>
</feature>
<feature type="region of interest" description="Disordered" evidence="9">
    <location>
        <begin position="223"/>
        <end position="260"/>
    </location>
</feature>
<name>A0AA49X929_9BIVA</name>
<dbReference type="SUPFAM" id="SSF161070">
    <property type="entry name" value="SNF-like"/>
    <property type="match status" value="1"/>
</dbReference>
<keyword evidence="6" id="KW-0479">Metal-binding</keyword>
<feature type="transmembrane region" description="Helical" evidence="10">
    <location>
        <begin position="752"/>
        <end position="777"/>
    </location>
</feature>
<feature type="binding site" evidence="6">
    <location>
        <position position="367"/>
    </location>
    <ligand>
        <name>Na(+)</name>
        <dbReference type="ChEBI" id="CHEBI:29101"/>
        <label>1</label>
    </ligand>
</feature>
<evidence type="ECO:0000256" key="10">
    <source>
        <dbReference type="SAM" id="Phobius"/>
    </source>
</evidence>
<keyword evidence="6" id="KW-0915">Sodium</keyword>
<feature type="transmembrane region" description="Helical" evidence="10">
    <location>
        <begin position="783"/>
        <end position="806"/>
    </location>
</feature>
<evidence type="ECO:0000256" key="3">
    <source>
        <dbReference type="ARBA" id="ARBA00022692"/>
    </source>
</evidence>
<feature type="transmembrane region" description="Helical" evidence="10">
    <location>
        <begin position="538"/>
        <end position="555"/>
    </location>
</feature>
<dbReference type="GO" id="GO:0006865">
    <property type="term" value="P:amino acid transport"/>
    <property type="evidence" value="ECO:0007669"/>
    <property type="project" value="TreeGrafter"/>
</dbReference>
<dbReference type="InterPro" id="IPR037272">
    <property type="entry name" value="SNS_sf"/>
</dbReference>
<comment type="subcellular location">
    <subcellularLocation>
        <location evidence="1">Membrane</location>
        <topology evidence="1">Multi-pass membrane protein</topology>
    </subcellularLocation>
</comment>
<feature type="disulfide bond" evidence="7">
    <location>
        <begin position="472"/>
        <end position="481"/>
    </location>
</feature>
<keyword evidence="4 10" id="KW-1133">Transmembrane helix</keyword>
<evidence type="ECO:0000313" key="11">
    <source>
        <dbReference type="EMBL" id="WLN44339.1"/>
    </source>
</evidence>
<evidence type="ECO:0000256" key="4">
    <source>
        <dbReference type="ARBA" id="ARBA00022989"/>
    </source>
</evidence>
<feature type="binding site" evidence="6">
    <location>
        <position position="623"/>
    </location>
    <ligand>
        <name>Na(+)</name>
        <dbReference type="ChEBI" id="CHEBI:29101"/>
        <label>1</label>
    </ligand>
</feature>
<dbReference type="InterPro" id="IPR000175">
    <property type="entry name" value="Na/ntran_symport"/>
</dbReference>
<evidence type="ECO:0000256" key="1">
    <source>
        <dbReference type="ARBA" id="ARBA00004141"/>
    </source>
</evidence>
<feature type="transmembrane region" description="Helical" evidence="10">
    <location>
        <begin position="391"/>
        <end position="412"/>
    </location>
</feature>
<feature type="transmembrane region" description="Helical" evidence="10">
    <location>
        <begin position="690"/>
        <end position="718"/>
    </location>
</feature>
<dbReference type="PANTHER" id="PTHR11616:SF38">
    <property type="entry name" value="SODIUM-DEPENDENT DOPAMINE TRANSPORTER"/>
    <property type="match status" value="1"/>
</dbReference>
<dbReference type="PROSITE" id="PS00754">
    <property type="entry name" value="NA_NEUROTRAN_SYMP_2"/>
    <property type="match status" value="1"/>
</dbReference>
<evidence type="ECO:0000256" key="5">
    <source>
        <dbReference type="ARBA" id="ARBA00023136"/>
    </source>
</evidence>
<dbReference type="GO" id="GO:0035725">
    <property type="term" value="P:sodium ion transmembrane transport"/>
    <property type="evidence" value="ECO:0007669"/>
    <property type="project" value="TreeGrafter"/>
</dbReference>
<keyword evidence="3 8" id="KW-0812">Transmembrane</keyword>
<keyword evidence="7" id="KW-1015">Disulfide bond</keyword>
<feature type="binding site" evidence="6">
    <location>
        <position position="655"/>
    </location>
    <ligand>
        <name>Na(+)</name>
        <dbReference type="ChEBI" id="CHEBI:29101"/>
        <label>1</label>
    </ligand>
</feature>
<keyword evidence="2 8" id="KW-0813">Transport</keyword>
<evidence type="ECO:0000256" key="6">
    <source>
        <dbReference type="PIRSR" id="PIRSR600175-1"/>
    </source>
</evidence>
<dbReference type="Pfam" id="PF00209">
    <property type="entry name" value="SNF"/>
    <property type="match status" value="1"/>
</dbReference>
<feature type="transmembrane region" description="Helical" evidence="10">
    <location>
        <begin position="648"/>
        <end position="670"/>
    </location>
</feature>
<comment type="similarity">
    <text evidence="8">Belongs to the sodium:neurotransmitter symporter (SNF) (TC 2.A.22) family.</text>
</comment>
<feature type="binding site" evidence="6">
    <location>
        <position position="369"/>
    </location>
    <ligand>
        <name>Na(+)</name>
        <dbReference type="ChEBI" id="CHEBI:29101"/>
        <label>1</label>
    </ligand>
</feature>
<accession>A0AA49X929</accession>
<keyword evidence="5 10" id="KW-0472">Membrane</keyword>
<feature type="transmembrane region" description="Helical" evidence="10">
    <location>
        <begin position="612"/>
        <end position="636"/>
    </location>
</feature>
<evidence type="ECO:0000256" key="9">
    <source>
        <dbReference type="SAM" id="MobiDB-lite"/>
    </source>
</evidence>
<reference evidence="11" key="1">
    <citation type="submission" date="2023-05" db="EMBL/GenBank/DDBJ databases">
        <authorList>
            <person name="Wang S.S."/>
        </authorList>
    </citation>
    <scope>NUCLEOTIDE SEQUENCE</scope>
    <source>
        <strain evidence="11">SLC6</strain>
    </source>
</reference>
<proteinExistence type="evidence at transcript level"/>
<evidence type="ECO:0000256" key="2">
    <source>
        <dbReference type="ARBA" id="ARBA00022448"/>
    </source>
</evidence>
<sequence>MPMLSRQTLIEMSPELIEKLEAASREVDPKDTHNIAIDITKSPNLSSAFEQALEPPAVLISKNDTPMVDRSPLSQAKQRRECFRTASGSSISSEDNHSIRPPRTPTEVLRRKLASMRSLSIASSMDRDVESLRQLADDDDTEVFSNSGNAKEGSNLTLNLFDVSIDISEHGPSDNDSINSEEDADLLNSLFQPSGSRRRSKWSATVLFVASEVQVMVNLAELNPPDGFQTAPKKKPGDSDSSGSESDEMPDKSDQLDMQPMDSKDIRDVTSDHQASEQFKPIMKEYSNGGPVQPLVCNNGDMPPPYENPDHGDNHSLISNKSDKDENDKDKDDDDRRSETKSDSSDLDRLPHEDWGHKADYLLAVIGYAVDLSNVWRFPYLCYKNGGGAFIIPYFTTLIFGAMPIFFMEMALGQYHREGPIGVWKIVPMFKGIGYASCFMAYIVAFYYNVVIAWSFFYLFSSFTLNLPWRSCNHAYNSDECWRLEDGRFLLTPNVTQNGTSSNVTIEQNSSVSSSYEFFERGMLQLHRSSGLEDLGGVQWQLLLCTLLTFLCLYFSLWKGVKSSGKVVYLTATMPYLILTILLIRGCLLPGAKEGIMYFITPNLSRLNDPNVWIDAAVQIMFSIGCGFGTHIAYASHNKFNNNCYADCLFTTAVNCFTSIFSGFVVFSYLGYMADRQQKDINDVAQEGPGLVFIVYPEAIATLPGSSAWAIVFFLMLITLGMDSAFGGLESPLTGLGDQFYRVFKRKYSREVLTGIVVFTAFFFSIPCTTWGGMYVFKILDTFAAGTSIVFAVLVQVVAVSWLYGLEQFCEDIYRMTGYRPGLYWRICWKYLSPTFLLIIVISSILHYEPLKYVGGIGTYVYPFYANVLGWLIACSVMSIIPLYVIFYLLTTKGTFRERLSLGISPQWEHKSIKEKHEVARFKKQHWVYI</sequence>
<feature type="transmembrane region" description="Helical" evidence="10">
    <location>
        <begin position="868"/>
        <end position="890"/>
    </location>
</feature>
<feature type="binding site" evidence="6">
    <location>
        <position position="724"/>
    </location>
    <ligand>
        <name>Na(+)</name>
        <dbReference type="ChEBI" id="CHEBI:29101"/>
        <label>1</label>
    </ligand>
</feature>
<dbReference type="EMBL" id="OQ971965">
    <property type="protein sequence ID" value="WLN44339.1"/>
    <property type="molecule type" value="mRNA"/>
</dbReference>
<dbReference type="PROSITE" id="PS50267">
    <property type="entry name" value="NA_NEUROTRAN_SYMP_3"/>
    <property type="match status" value="1"/>
</dbReference>
<dbReference type="PANTHER" id="PTHR11616">
    <property type="entry name" value="SODIUM/CHLORIDE DEPENDENT TRANSPORTER"/>
    <property type="match status" value="1"/>
</dbReference>
<feature type="binding site" evidence="6">
    <location>
        <position position="370"/>
    </location>
    <ligand>
        <name>Na(+)</name>
        <dbReference type="ChEBI" id="CHEBI:29101"/>
        <label>1</label>
    </ligand>
</feature>
<evidence type="ECO:0000256" key="7">
    <source>
        <dbReference type="PIRSR" id="PIRSR600175-2"/>
    </source>
</evidence>
<feature type="transmembrane region" description="Helical" evidence="10">
    <location>
        <begin position="827"/>
        <end position="848"/>
    </location>
</feature>
<dbReference type="GO" id="GO:0015293">
    <property type="term" value="F:symporter activity"/>
    <property type="evidence" value="ECO:0007669"/>
    <property type="project" value="UniProtKB-KW"/>
</dbReference>
<organism evidence="11">
    <name type="scientific">Sinonovacula rivularis</name>
    <dbReference type="NCBI Taxonomy" id="489091"/>
    <lineage>
        <taxon>Eukaryota</taxon>
        <taxon>Metazoa</taxon>
        <taxon>Spiralia</taxon>
        <taxon>Lophotrochozoa</taxon>
        <taxon>Mollusca</taxon>
        <taxon>Bivalvia</taxon>
        <taxon>Autobranchia</taxon>
        <taxon>Heteroconchia</taxon>
        <taxon>Euheterodonta</taxon>
        <taxon>Imparidentia</taxon>
        <taxon>Neoheterodontei</taxon>
        <taxon>Cardiida</taxon>
        <taxon>Tellinoidea</taxon>
        <taxon>Solecurtidae</taxon>
        <taxon>Sinonovacula</taxon>
    </lineage>
</organism>
<protein>
    <recommendedName>
        <fullName evidence="8">Transporter</fullName>
    </recommendedName>
</protein>
<dbReference type="GO" id="GO:0046872">
    <property type="term" value="F:metal ion binding"/>
    <property type="evidence" value="ECO:0007669"/>
    <property type="project" value="UniProtKB-KW"/>
</dbReference>
<feature type="compositionally biased region" description="Basic and acidic residues" evidence="9">
    <location>
        <begin position="321"/>
        <end position="349"/>
    </location>
</feature>
<feature type="binding site" evidence="6">
    <location>
        <position position="374"/>
    </location>
    <ligand>
        <name>Na(+)</name>
        <dbReference type="ChEBI" id="CHEBI:29101"/>
        <label>1</label>
    </ligand>
</feature>
<feature type="binding site" evidence="6">
    <location>
        <position position="720"/>
    </location>
    <ligand>
        <name>Na(+)</name>
        <dbReference type="ChEBI" id="CHEBI:29101"/>
        <label>1</label>
    </ligand>
</feature>
<evidence type="ECO:0000256" key="8">
    <source>
        <dbReference type="RuleBase" id="RU003732"/>
    </source>
</evidence>
<feature type="region of interest" description="Disordered" evidence="9">
    <location>
        <begin position="62"/>
        <end position="103"/>
    </location>
</feature>
<feature type="transmembrane region" description="Helical" evidence="10">
    <location>
        <begin position="433"/>
        <end position="460"/>
    </location>
</feature>
<feature type="binding site" evidence="6">
    <location>
        <position position="723"/>
    </location>
    <ligand>
        <name>Na(+)</name>
        <dbReference type="ChEBI" id="CHEBI:29101"/>
        <label>1</label>
    </ligand>
</feature>
<dbReference type="AlphaFoldDB" id="A0AA49X929"/>
<dbReference type="GO" id="GO:0005886">
    <property type="term" value="C:plasma membrane"/>
    <property type="evidence" value="ECO:0007669"/>
    <property type="project" value="TreeGrafter"/>
</dbReference>
<feature type="region of interest" description="Disordered" evidence="9">
    <location>
        <begin position="284"/>
        <end position="349"/>
    </location>
</feature>